<organism evidence="3 4">
    <name type="scientific">Arachis hypogaea</name>
    <name type="common">Peanut</name>
    <dbReference type="NCBI Taxonomy" id="3818"/>
    <lineage>
        <taxon>Eukaryota</taxon>
        <taxon>Viridiplantae</taxon>
        <taxon>Streptophyta</taxon>
        <taxon>Embryophyta</taxon>
        <taxon>Tracheophyta</taxon>
        <taxon>Spermatophyta</taxon>
        <taxon>Magnoliopsida</taxon>
        <taxon>eudicotyledons</taxon>
        <taxon>Gunneridae</taxon>
        <taxon>Pentapetalae</taxon>
        <taxon>rosids</taxon>
        <taxon>fabids</taxon>
        <taxon>Fabales</taxon>
        <taxon>Fabaceae</taxon>
        <taxon>Papilionoideae</taxon>
        <taxon>50 kb inversion clade</taxon>
        <taxon>dalbergioids sensu lato</taxon>
        <taxon>Dalbergieae</taxon>
        <taxon>Pterocarpus clade</taxon>
        <taxon>Arachis</taxon>
    </lineage>
</organism>
<evidence type="ECO:0000256" key="1">
    <source>
        <dbReference type="ARBA" id="ARBA00004141"/>
    </source>
</evidence>
<dbReference type="InterPro" id="IPR037185">
    <property type="entry name" value="EmrE-like"/>
</dbReference>
<proteinExistence type="predicted"/>
<dbReference type="EMBL" id="SDMP01000017">
    <property type="protein sequence ID" value="RYQ99633.1"/>
    <property type="molecule type" value="Genomic_DNA"/>
</dbReference>
<evidence type="ECO:0000313" key="3">
    <source>
        <dbReference type="EMBL" id="RYQ99633.1"/>
    </source>
</evidence>
<protein>
    <submittedName>
        <fullName evidence="3">Uncharacterized protein</fullName>
    </submittedName>
</protein>
<feature type="compositionally biased region" description="Polar residues" evidence="2">
    <location>
        <begin position="180"/>
        <end position="194"/>
    </location>
</feature>
<sequence>MHDGAEGVVEHRRSKGVDRALAELRYTRREAMDDIRQPSTQVRGVDVLIYNPIFSRKPCWRYAPEIGFKWGLELNNRLILELEHIRKLKSRIENGEFQPRQSFNGPPKKSSTKKIFGNKRPFPVNSITNDLKRSNSEIGNLMKSCSQVLQKIMKHKVRWIFKKENVIPPAGFQPEPVQVPASSSNPPMVQSPVRTPSPMRARPVKPLKQPKPKARHLLLFMLSHLNGVITSALNYGLITWCNKILGPAMVALYNPLQPGTSALLSRIFLGSPIYMGRPEFTEIDKIIQKVIKELDHRFSGTVVAEQLLEEVCGVHYFVKRIPNTEELIKTMVGQKLECNVVKILV</sequence>
<comment type="subcellular location">
    <subcellularLocation>
        <location evidence="1">Membrane</location>
        <topology evidence="1">Multi-pass membrane protein</topology>
    </subcellularLocation>
</comment>
<evidence type="ECO:0000256" key="2">
    <source>
        <dbReference type="SAM" id="MobiDB-lite"/>
    </source>
</evidence>
<keyword evidence="4" id="KW-1185">Reference proteome</keyword>
<evidence type="ECO:0000313" key="4">
    <source>
        <dbReference type="Proteomes" id="UP000289738"/>
    </source>
</evidence>
<dbReference type="Proteomes" id="UP000289738">
    <property type="component" value="Chromosome B07"/>
</dbReference>
<dbReference type="STRING" id="3818.A0A444YCI5"/>
<feature type="region of interest" description="Disordered" evidence="2">
    <location>
        <begin position="177"/>
        <end position="207"/>
    </location>
</feature>
<dbReference type="SUPFAM" id="SSF103481">
    <property type="entry name" value="Multidrug resistance efflux transporter EmrE"/>
    <property type="match status" value="1"/>
</dbReference>
<comment type="caution">
    <text evidence="3">The sequence shown here is derived from an EMBL/GenBank/DDBJ whole genome shotgun (WGS) entry which is preliminary data.</text>
</comment>
<gene>
    <name evidence="3" type="ORF">Ahy_B07g087596</name>
</gene>
<name>A0A444YCI5_ARAHY</name>
<accession>A0A444YCI5</accession>
<reference evidence="3 4" key="1">
    <citation type="submission" date="2019-01" db="EMBL/GenBank/DDBJ databases">
        <title>Sequencing of cultivated peanut Arachis hypogaea provides insights into genome evolution and oil improvement.</title>
        <authorList>
            <person name="Chen X."/>
        </authorList>
    </citation>
    <scope>NUCLEOTIDE SEQUENCE [LARGE SCALE GENOMIC DNA]</scope>
    <source>
        <strain evidence="4">cv. Fuhuasheng</strain>
        <tissue evidence="3">Leaves</tissue>
    </source>
</reference>
<dbReference type="AlphaFoldDB" id="A0A444YCI5"/>
<feature type="region of interest" description="Disordered" evidence="2">
    <location>
        <begin position="96"/>
        <end position="119"/>
    </location>
</feature>